<reference evidence="6 7" key="1">
    <citation type="submission" date="2019-09" db="EMBL/GenBank/DDBJ databases">
        <title>Draft genome sequencing of Hungatella hathewayi 123Y-2.</title>
        <authorList>
            <person name="Lv Q."/>
            <person name="Li S."/>
        </authorList>
    </citation>
    <scope>NUCLEOTIDE SEQUENCE [LARGE SCALE GENOMIC DNA]</scope>
    <source>
        <strain evidence="6 7">123Y-2</strain>
    </source>
</reference>
<keyword evidence="3" id="KW-0804">Transcription</keyword>
<accession>A0AAW9WHK1</accession>
<evidence type="ECO:0000313" key="7">
    <source>
        <dbReference type="Proteomes" id="UP000434223"/>
    </source>
</evidence>
<dbReference type="PANTHER" id="PTHR43280:SF2">
    <property type="entry name" value="HTH-TYPE TRANSCRIPTIONAL REGULATOR EXSA"/>
    <property type="match status" value="1"/>
</dbReference>
<dbReference type="Pfam" id="PF12833">
    <property type="entry name" value="HTH_18"/>
    <property type="match status" value="1"/>
</dbReference>
<evidence type="ECO:0000256" key="2">
    <source>
        <dbReference type="ARBA" id="ARBA00023125"/>
    </source>
</evidence>
<dbReference type="SMART" id="SM00342">
    <property type="entry name" value="HTH_ARAC"/>
    <property type="match status" value="1"/>
</dbReference>
<keyword evidence="1" id="KW-0805">Transcription regulation</keyword>
<organism evidence="6 7">
    <name type="scientific">Hungatella hathewayi</name>
    <dbReference type="NCBI Taxonomy" id="154046"/>
    <lineage>
        <taxon>Bacteria</taxon>
        <taxon>Bacillati</taxon>
        <taxon>Bacillota</taxon>
        <taxon>Clostridia</taxon>
        <taxon>Lachnospirales</taxon>
        <taxon>Lachnospiraceae</taxon>
        <taxon>Hungatella</taxon>
    </lineage>
</organism>
<dbReference type="Gene3D" id="1.10.10.60">
    <property type="entry name" value="Homeodomain-like"/>
    <property type="match status" value="2"/>
</dbReference>
<feature type="domain" description="HTH araC/xylS-type" evidence="5">
    <location>
        <begin position="651"/>
        <end position="749"/>
    </location>
</feature>
<dbReference type="SUPFAM" id="SSF46689">
    <property type="entry name" value="Homeodomain-like"/>
    <property type="match status" value="2"/>
</dbReference>
<evidence type="ECO:0000256" key="1">
    <source>
        <dbReference type="ARBA" id="ARBA00023015"/>
    </source>
</evidence>
<dbReference type="InterPro" id="IPR009057">
    <property type="entry name" value="Homeodomain-like_sf"/>
</dbReference>
<feature type="transmembrane region" description="Helical" evidence="4">
    <location>
        <begin position="30"/>
        <end position="52"/>
    </location>
</feature>
<keyword evidence="2" id="KW-0238">DNA-binding</keyword>
<evidence type="ECO:0000259" key="5">
    <source>
        <dbReference type="PROSITE" id="PS01124"/>
    </source>
</evidence>
<dbReference type="EMBL" id="WNME01000011">
    <property type="protein sequence ID" value="MUB64830.1"/>
    <property type="molecule type" value="Genomic_DNA"/>
</dbReference>
<dbReference type="InterPro" id="IPR018060">
    <property type="entry name" value="HTH_AraC"/>
</dbReference>
<evidence type="ECO:0000313" key="6">
    <source>
        <dbReference type="EMBL" id="MUB64830.1"/>
    </source>
</evidence>
<feature type="transmembrane region" description="Helical" evidence="4">
    <location>
        <begin position="294"/>
        <end position="320"/>
    </location>
</feature>
<evidence type="ECO:0000256" key="3">
    <source>
        <dbReference type="ARBA" id="ARBA00023163"/>
    </source>
</evidence>
<keyword evidence="4" id="KW-1133">Transmembrane helix</keyword>
<evidence type="ECO:0000256" key="4">
    <source>
        <dbReference type="SAM" id="Phobius"/>
    </source>
</evidence>
<protein>
    <submittedName>
        <fullName evidence="6">Helix-turn-helix domain-containing protein</fullName>
    </submittedName>
</protein>
<gene>
    <name evidence="6" type="ORF">GNE07_17505</name>
</gene>
<keyword evidence="4" id="KW-0812">Transmembrane</keyword>
<proteinExistence type="predicted"/>
<sequence length="750" mass="85427">MERMGPLGIKHKNTRDSKWKNILKSRHFRSFFFITFLFTTIIFIIGGVVITLQNRMKLHENLEMKANYVALSVQDNLSNMKNSAVFMGNLASIERVLEAKSPTLDQLVRMTNDVTPYSTLYHYESICLFFNRSQRIFDSSGGMYDYDDFYDKELIETLENMKGEEMWLINVPYKRYYSPDPAVAVITYARRLPLYKSQGRGYVTVSYSLGRLQKAAAEAAGYTPYTATVCFQDHLLWSSSDTVMKTWDNGLTAAENEGLLLPGTTAFSSFSTIGARCSFHASKLELLTAVSATLLQWFLIYLAAAAADFAASMVYGMIMLRPVDAIMKKIGINPYTEIPGVREDEFSLISTALDNLNAQLSDIGTVMHENQQLVRERLLSGILYNYVDITSLPPEYEEHGLLFPFPYYAVILISLPSLDQMEDYTRREQLKLVIRTNTTNAFSALGTAYSLYIDNKSICIILNTGLSDTLSKELSRLCTALKKRMKQTLSVYPLFSIGICSETEPAPWQVWQLARHNFIFTAADADDFVLFSYQNEFTSSIDQDIVSHITQAIIDKNGTGLKEHTDAFRNRYLENGDEEEVKRLALITVCTIYASLLEMNGDIPDIQMNASVRKLENASTIDEINKHFCSCLFGMLDAKNKISTESYGYIQKAVQYIEQNYSQPITIPQIAGFVGVSSIYLTKLFKLSTGKTLSEYLNYHRTQKSLDLLTHTEETINWISEAVGYSDVRSYIRFFKKFYYMTPSEYRKEH</sequence>
<dbReference type="PANTHER" id="PTHR43280">
    <property type="entry name" value="ARAC-FAMILY TRANSCRIPTIONAL REGULATOR"/>
    <property type="match status" value="1"/>
</dbReference>
<name>A0AAW9WHK1_9FIRM</name>
<keyword evidence="4" id="KW-0472">Membrane</keyword>
<dbReference type="GO" id="GO:0003700">
    <property type="term" value="F:DNA-binding transcription factor activity"/>
    <property type="evidence" value="ECO:0007669"/>
    <property type="project" value="InterPro"/>
</dbReference>
<dbReference type="AlphaFoldDB" id="A0AAW9WHK1"/>
<comment type="caution">
    <text evidence="6">The sequence shown here is derived from an EMBL/GenBank/DDBJ whole genome shotgun (WGS) entry which is preliminary data.</text>
</comment>
<dbReference type="Proteomes" id="UP000434223">
    <property type="component" value="Unassembled WGS sequence"/>
</dbReference>
<dbReference type="GO" id="GO:0043565">
    <property type="term" value="F:sequence-specific DNA binding"/>
    <property type="evidence" value="ECO:0007669"/>
    <property type="project" value="InterPro"/>
</dbReference>
<dbReference type="PROSITE" id="PS01124">
    <property type="entry name" value="HTH_ARAC_FAMILY_2"/>
    <property type="match status" value="1"/>
</dbReference>